<feature type="non-terminal residue" evidence="2">
    <location>
        <position position="1"/>
    </location>
</feature>
<evidence type="ECO:0000256" key="1">
    <source>
        <dbReference type="SAM" id="MobiDB-lite"/>
    </source>
</evidence>
<comment type="caution">
    <text evidence="2">The sequence shown here is derived from an EMBL/GenBank/DDBJ whole genome shotgun (WGS) entry which is preliminary data.</text>
</comment>
<feature type="region of interest" description="Disordered" evidence="1">
    <location>
        <begin position="261"/>
        <end position="285"/>
    </location>
</feature>
<reference evidence="2" key="1">
    <citation type="submission" date="2020-07" db="EMBL/GenBank/DDBJ databases">
        <title>Clarias magur genome sequencing, assembly and annotation.</title>
        <authorList>
            <person name="Kushwaha B."/>
            <person name="Kumar R."/>
            <person name="Das P."/>
            <person name="Joshi C.G."/>
            <person name="Kumar D."/>
            <person name="Nagpure N.S."/>
            <person name="Pandey M."/>
            <person name="Agarwal S."/>
            <person name="Srivastava S."/>
            <person name="Singh M."/>
            <person name="Sahoo L."/>
            <person name="Jayasankar P."/>
            <person name="Meher P.K."/>
            <person name="Koringa P.G."/>
            <person name="Iquebal M.A."/>
            <person name="Das S.P."/>
            <person name="Bit A."/>
            <person name="Patnaik S."/>
            <person name="Patel N."/>
            <person name="Shah T.M."/>
            <person name="Hinsu A."/>
            <person name="Jena J.K."/>
        </authorList>
    </citation>
    <scope>NUCLEOTIDE SEQUENCE</scope>
    <source>
        <strain evidence="2">CIFAMagur01</strain>
        <tissue evidence="2">Testis</tissue>
    </source>
</reference>
<proteinExistence type="predicted"/>
<gene>
    <name evidence="2" type="ORF">DAT39_021454</name>
</gene>
<feature type="compositionally biased region" description="Polar residues" evidence="1">
    <location>
        <begin position="17"/>
        <end position="27"/>
    </location>
</feature>
<feature type="compositionally biased region" description="Basic and acidic residues" evidence="1">
    <location>
        <begin position="472"/>
        <end position="489"/>
    </location>
</feature>
<feature type="region of interest" description="Disordered" evidence="1">
    <location>
        <begin position="472"/>
        <end position="500"/>
    </location>
</feature>
<organism evidence="2 3">
    <name type="scientific">Clarias magur</name>
    <name type="common">Asian catfish</name>
    <name type="synonym">Macropteronotus magur</name>
    <dbReference type="NCBI Taxonomy" id="1594786"/>
    <lineage>
        <taxon>Eukaryota</taxon>
        <taxon>Metazoa</taxon>
        <taxon>Chordata</taxon>
        <taxon>Craniata</taxon>
        <taxon>Vertebrata</taxon>
        <taxon>Euteleostomi</taxon>
        <taxon>Actinopterygii</taxon>
        <taxon>Neopterygii</taxon>
        <taxon>Teleostei</taxon>
        <taxon>Ostariophysi</taxon>
        <taxon>Siluriformes</taxon>
        <taxon>Clariidae</taxon>
        <taxon>Clarias</taxon>
    </lineage>
</organism>
<feature type="compositionally biased region" description="Basic and acidic residues" evidence="1">
    <location>
        <begin position="361"/>
        <end position="379"/>
    </location>
</feature>
<feature type="compositionally biased region" description="Polar residues" evidence="1">
    <location>
        <begin position="269"/>
        <end position="281"/>
    </location>
</feature>
<protein>
    <submittedName>
        <fullName evidence="2">Mitotic interactor and substrate of PLK1</fullName>
    </submittedName>
</protein>
<dbReference type="OrthoDB" id="9449914at2759"/>
<feature type="region of interest" description="Disordered" evidence="1">
    <location>
        <begin position="358"/>
        <end position="396"/>
    </location>
</feature>
<name>A0A8J4TX29_CLAMG</name>
<dbReference type="PANTHER" id="PTHR18839:SF0">
    <property type="entry name" value="MITOTIC INTERACTOR AND SUBSTRATE OF PLK1 ISOFORM X1-RELATED"/>
    <property type="match status" value="1"/>
</dbReference>
<evidence type="ECO:0000313" key="3">
    <source>
        <dbReference type="Proteomes" id="UP000727407"/>
    </source>
</evidence>
<dbReference type="InterPro" id="IPR042779">
    <property type="entry name" value="MISP/MISP3-like"/>
</dbReference>
<feature type="compositionally biased region" description="Polar residues" evidence="1">
    <location>
        <begin position="86"/>
        <end position="103"/>
    </location>
</feature>
<feature type="region of interest" description="Disordered" evidence="1">
    <location>
        <begin position="409"/>
        <end position="459"/>
    </location>
</feature>
<dbReference type="EMBL" id="QNUK01000908">
    <property type="protein sequence ID" value="KAF5888852.1"/>
    <property type="molecule type" value="Genomic_DNA"/>
</dbReference>
<sequence length="500" mass="57698">MNSKDDQQGASEVPDPAQNQEAQQVCKSTPPLETVADETTNKELRNLSCRSFMAKCKSERKQRHSDNPSREQRRTMDLDQYDDNQSDSGVSVDFSPNSMSDNETPIEREIRLTFRREQSLRRSRGLDETKEFVEIPIRKPILCQGLTEKPVKDHSKERQFAGKKMQREIHVETEREKALVKLGRLPGFYDKGTVRQLQEKRLLFEAFPESKDLQISSDRTQEPTNRLEMLFQNHSTIQPTKTSPKDLQSSRNYIHGTLKTAQEPKNERTSSVPLSKITNGRNVGMDKPDFSSKIHTKHLGLDSSPQLFPSLKEKKLLFESLQENKDVQISKDQDREVSESFKEQRKSLDIFFQNQNSALKDLQEPKDPQIKRNQDDKISKRNMQVQNSKPCGPGFSEAVDRQVVIIENNRTVSSHTNGQVSTPETVTDSANVRSLTEKSRQNSQVQNQTADGEELKENPFFKLRSLPSRLPDVRRDIQETKRREEDLRKQRMILYGNRSK</sequence>
<feature type="region of interest" description="Disordered" evidence="1">
    <location>
        <begin position="1"/>
        <end position="103"/>
    </location>
</feature>
<feature type="compositionally biased region" description="Basic and acidic residues" evidence="1">
    <location>
        <begin position="56"/>
        <end position="77"/>
    </location>
</feature>
<dbReference type="PANTHER" id="PTHR18839">
    <property type="entry name" value="MITOTIC INTERACTOR AND SUBSTRATE OF PLK1 MISP FAMILY MEMBER"/>
    <property type="match status" value="1"/>
</dbReference>
<dbReference type="AlphaFoldDB" id="A0A8J4TX29"/>
<keyword evidence="3" id="KW-1185">Reference proteome</keyword>
<dbReference type="Proteomes" id="UP000727407">
    <property type="component" value="Unassembled WGS sequence"/>
</dbReference>
<accession>A0A8J4TX29</accession>
<evidence type="ECO:0000313" key="2">
    <source>
        <dbReference type="EMBL" id="KAF5888852.1"/>
    </source>
</evidence>
<feature type="compositionally biased region" description="Polar residues" evidence="1">
    <location>
        <begin position="409"/>
        <end position="434"/>
    </location>
</feature>
<feature type="compositionally biased region" description="Polar residues" evidence="1">
    <location>
        <begin position="441"/>
        <end position="450"/>
    </location>
</feature>